<dbReference type="AlphaFoldDB" id="C5KT06"/>
<feature type="binding site" evidence="13">
    <location>
        <position position="129"/>
    </location>
    <ligand>
        <name>ATP</name>
        <dbReference type="ChEBI" id="CHEBI:30616"/>
    </ligand>
</feature>
<keyword evidence="17" id="KW-1185">Reference proteome</keyword>
<dbReference type="InterPro" id="IPR000719">
    <property type="entry name" value="Prot_kinase_dom"/>
</dbReference>
<gene>
    <name evidence="16" type="ORF">Pmar_PMAR001155</name>
</gene>
<dbReference type="OrthoDB" id="266718at2759"/>
<evidence type="ECO:0000256" key="7">
    <source>
        <dbReference type="ARBA" id="ARBA00022777"/>
    </source>
</evidence>
<dbReference type="PANTHER" id="PTHR22983:SF6">
    <property type="entry name" value="SERINE_THREONINE-PROTEIN KINASE 36"/>
    <property type="match status" value="1"/>
</dbReference>
<dbReference type="GO" id="GO:0004674">
    <property type="term" value="F:protein serine/threonine kinase activity"/>
    <property type="evidence" value="ECO:0007669"/>
    <property type="project" value="UniProtKB-KW"/>
</dbReference>
<dbReference type="GO" id="GO:0005737">
    <property type="term" value="C:cytoplasm"/>
    <property type="evidence" value="ECO:0007669"/>
    <property type="project" value="UniProtKB-ARBA"/>
</dbReference>
<sequence>MRSDQDKGMPGDINKHYGSIKYVAHCSIESRALTSNFASLLNTTQKIIQHASRARLKLVRRRPSTITRRQLRRGLRPVSSTAWCLHTVASSGMDNYHVLHLIGEGCFGKVFKGRRKYTGRVVALKFIAKRGKSEKDLKNLRQEIAILQQLNHDHIIMMDEYFETSTDFVVVTEFAHGELFEIFQDDKKLPESQVRRIAQQLVKALHYLHSNRVIHRDMKPQNILVGANNVVKLCDFGFARAMSYNTIVLTSIKGTPLYMAPEVVQEQPYNHTADLWSLGVILYELFVGTPPFYTNSLYSLIHLIIKDPVKYPSNMSPEFKSFLQGLLVKNPSKRLSWPALLEHPFVRRELSTSILNAVV</sequence>
<dbReference type="EMBL" id="GG676168">
    <property type="protein sequence ID" value="EER12356.1"/>
    <property type="molecule type" value="Genomic_DNA"/>
</dbReference>
<dbReference type="Pfam" id="PF00069">
    <property type="entry name" value="Pkinase"/>
    <property type="match status" value="1"/>
</dbReference>
<keyword evidence="8 13" id="KW-0067">ATP-binding</keyword>
<organism evidence="17">
    <name type="scientific">Perkinsus marinus (strain ATCC 50983 / TXsc)</name>
    <dbReference type="NCBI Taxonomy" id="423536"/>
    <lineage>
        <taxon>Eukaryota</taxon>
        <taxon>Sar</taxon>
        <taxon>Alveolata</taxon>
        <taxon>Perkinsozoa</taxon>
        <taxon>Perkinsea</taxon>
        <taxon>Perkinsida</taxon>
        <taxon>Perkinsidae</taxon>
        <taxon>Perkinsus</taxon>
    </lineage>
</organism>
<evidence type="ECO:0000256" key="3">
    <source>
        <dbReference type="ARBA" id="ARBA00022490"/>
    </source>
</evidence>
<evidence type="ECO:0000256" key="9">
    <source>
        <dbReference type="ARBA" id="ARBA00023212"/>
    </source>
</evidence>
<evidence type="ECO:0000256" key="5">
    <source>
        <dbReference type="ARBA" id="ARBA00022679"/>
    </source>
</evidence>
<reference evidence="16 17" key="1">
    <citation type="submission" date="2008-07" db="EMBL/GenBank/DDBJ databases">
        <authorList>
            <person name="El-Sayed N."/>
            <person name="Caler E."/>
            <person name="Inman J."/>
            <person name="Amedeo P."/>
            <person name="Hass B."/>
            <person name="Wortman J."/>
        </authorList>
    </citation>
    <scope>NUCLEOTIDE SEQUENCE [LARGE SCALE GENOMIC DNA]</scope>
    <source>
        <strain evidence="17">ATCC 50983 / TXsc</strain>
    </source>
</reference>
<evidence type="ECO:0000256" key="12">
    <source>
        <dbReference type="ARBA" id="ARBA00075375"/>
    </source>
</evidence>
<dbReference type="CDD" id="cd14002">
    <property type="entry name" value="STKc_STK36"/>
    <property type="match status" value="1"/>
</dbReference>
<dbReference type="Proteomes" id="UP000007800">
    <property type="component" value="Unassembled WGS sequence"/>
</dbReference>
<dbReference type="OMA" id="CNKRKPP"/>
<evidence type="ECO:0000313" key="16">
    <source>
        <dbReference type="EMBL" id="EER12356.1"/>
    </source>
</evidence>
<dbReference type="EC" id="2.7.11.1" evidence="2"/>
<dbReference type="PANTHER" id="PTHR22983">
    <property type="entry name" value="PROTEIN KINASE RELATED"/>
    <property type="match status" value="1"/>
</dbReference>
<dbReference type="GO" id="GO:0005856">
    <property type="term" value="C:cytoskeleton"/>
    <property type="evidence" value="ECO:0007669"/>
    <property type="project" value="UniProtKB-SubCell"/>
</dbReference>
<comment type="subcellular location">
    <subcellularLocation>
        <location evidence="1">Cytoplasm</location>
        <location evidence="1">Cytoskeleton</location>
    </subcellularLocation>
</comment>
<evidence type="ECO:0000256" key="10">
    <source>
        <dbReference type="ARBA" id="ARBA00047899"/>
    </source>
</evidence>
<dbReference type="GO" id="GO:0005524">
    <property type="term" value="F:ATP binding"/>
    <property type="evidence" value="ECO:0007669"/>
    <property type="project" value="UniProtKB-UniRule"/>
</dbReference>
<dbReference type="SUPFAM" id="SSF56112">
    <property type="entry name" value="Protein kinase-like (PK-like)"/>
    <property type="match status" value="1"/>
</dbReference>
<dbReference type="InterPro" id="IPR017441">
    <property type="entry name" value="Protein_kinase_ATP_BS"/>
</dbReference>
<dbReference type="InterPro" id="IPR011009">
    <property type="entry name" value="Kinase-like_dom_sf"/>
</dbReference>
<evidence type="ECO:0000259" key="15">
    <source>
        <dbReference type="PROSITE" id="PS50011"/>
    </source>
</evidence>
<dbReference type="InParanoid" id="C5KT06"/>
<name>C5KT06_PERM5</name>
<evidence type="ECO:0000256" key="4">
    <source>
        <dbReference type="ARBA" id="ARBA00022527"/>
    </source>
</evidence>
<keyword evidence="9" id="KW-0206">Cytoskeleton</keyword>
<feature type="domain" description="Protein kinase" evidence="15">
    <location>
        <begin position="96"/>
        <end position="346"/>
    </location>
</feature>
<dbReference type="PROSITE" id="PS50011">
    <property type="entry name" value="PROTEIN_KINASE_DOM"/>
    <property type="match status" value="1"/>
</dbReference>
<dbReference type="PROSITE" id="PS00107">
    <property type="entry name" value="PROTEIN_KINASE_ATP"/>
    <property type="match status" value="1"/>
</dbReference>
<dbReference type="SMART" id="SM00220">
    <property type="entry name" value="S_TKc"/>
    <property type="match status" value="1"/>
</dbReference>
<dbReference type="GeneID" id="9057403"/>
<dbReference type="InterPro" id="IPR008271">
    <property type="entry name" value="Ser/Thr_kinase_AS"/>
</dbReference>
<comment type="catalytic activity">
    <reaction evidence="11">
        <text>L-seryl-[protein] + ATP = O-phospho-L-seryl-[protein] + ADP + H(+)</text>
        <dbReference type="Rhea" id="RHEA:17989"/>
        <dbReference type="Rhea" id="RHEA-COMP:9863"/>
        <dbReference type="Rhea" id="RHEA-COMP:11604"/>
        <dbReference type="ChEBI" id="CHEBI:15378"/>
        <dbReference type="ChEBI" id="CHEBI:29999"/>
        <dbReference type="ChEBI" id="CHEBI:30616"/>
        <dbReference type="ChEBI" id="CHEBI:83421"/>
        <dbReference type="ChEBI" id="CHEBI:456216"/>
        <dbReference type="EC" id="2.7.11.1"/>
    </reaction>
</comment>
<evidence type="ECO:0000256" key="1">
    <source>
        <dbReference type="ARBA" id="ARBA00004245"/>
    </source>
</evidence>
<evidence type="ECO:0000256" key="14">
    <source>
        <dbReference type="RuleBase" id="RU000304"/>
    </source>
</evidence>
<accession>C5KT06</accession>
<dbReference type="Gene3D" id="1.10.510.10">
    <property type="entry name" value="Transferase(Phosphotransferase) domain 1"/>
    <property type="match status" value="1"/>
</dbReference>
<keyword evidence="5" id="KW-0808">Transferase</keyword>
<proteinExistence type="inferred from homology"/>
<evidence type="ECO:0000313" key="17">
    <source>
        <dbReference type="Proteomes" id="UP000007800"/>
    </source>
</evidence>
<dbReference type="FunFam" id="1.10.510.10:FF:000292">
    <property type="entry name" value="Serine/threonine-protein kinase 36"/>
    <property type="match status" value="1"/>
</dbReference>
<evidence type="ECO:0000256" key="11">
    <source>
        <dbReference type="ARBA" id="ARBA00048679"/>
    </source>
</evidence>
<evidence type="ECO:0000256" key="13">
    <source>
        <dbReference type="PROSITE-ProRule" id="PRU10141"/>
    </source>
</evidence>
<comment type="catalytic activity">
    <reaction evidence="10">
        <text>L-threonyl-[protein] + ATP = O-phospho-L-threonyl-[protein] + ADP + H(+)</text>
        <dbReference type="Rhea" id="RHEA:46608"/>
        <dbReference type="Rhea" id="RHEA-COMP:11060"/>
        <dbReference type="Rhea" id="RHEA-COMP:11605"/>
        <dbReference type="ChEBI" id="CHEBI:15378"/>
        <dbReference type="ChEBI" id="CHEBI:30013"/>
        <dbReference type="ChEBI" id="CHEBI:30616"/>
        <dbReference type="ChEBI" id="CHEBI:61977"/>
        <dbReference type="ChEBI" id="CHEBI:456216"/>
        <dbReference type="EC" id="2.7.11.1"/>
    </reaction>
</comment>
<keyword evidence="7 16" id="KW-0418">Kinase</keyword>
<keyword evidence="4 14" id="KW-0723">Serine/threonine-protein kinase</keyword>
<evidence type="ECO:0000256" key="6">
    <source>
        <dbReference type="ARBA" id="ARBA00022741"/>
    </source>
</evidence>
<keyword evidence="3" id="KW-0963">Cytoplasm</keyword>
<comment type="similarity">
    <text evidence="14">Belongs to the protein kinase superfamily.</text>
</comment>
<dbReference type="FunFam" id="3.30.200.20:FF:000042">
    <property type="entry name" value="Aurora kinase A"/>
    <property type="match status" value="1"/>
</dbReference>
<keyword evidence="6 13" id="KW-0547">Nucleotide-binding</keyword>
<evidence type="ECO:0000256" key="8">
    <source>
        <dbReference type="ARBA" id="ARBA00022840"/>
    </source>
</evidence>
<protein>
    <recommendedName>
        <fullName evidence="2">non-specific serine/threonine protein kinase</fullName>
        <ecNumber evidence="2">2.7.11.1</ecNumber>
    </recommendedName>
    <alternativeName>
        <fullName evidence="12">Fused homolog</fullName>
    </alternativeName>
</protein>
<evidence type="ECO:0000256" key="2">
    <source>
        <dbReference type="ARBA" id="ARBA00012513"/>
    </source>
</evidence>
<dbReference type="PROSITE" id="PS00108">
    <property type="entry name" value="PROTEIN_KINASE_ST"/>
    <property type="match status" value="1"/>
</dbReference>
<dbReference type="RefSeq" id="XP_002780561.1">
    <property type="nucleotide sequence ID" value="XM_002780515.1"/>
</dbReference>